<proteinExistence type="predicted"/>
<name>A0AAV5M7J7_9ROSI</name>
<dbReference type="Proteomes" id="UP001054252">
    <property type="component" value="Unassembled WGS sequence"/>
</dbReference>
<keyword evidence="3" id="KW-1185">Reference proteome</keyword>
<organism evidence="2 3">
    <name type="scientific">Rubroshorea leprosula</name>
    <dbReference type="NCBI Taxonomy" id="152421"/>
    <lineage>
        <taxon>Eukaryota</taxon>
        <taxon>Viridiplantae</taxon>
        <taxon>Streptophyta</taxon>
        <taxon>Embryophyta</taxon>
        <taxon>Tracheophyta</taxon>
        <taxon>Spermatophyta</taxon>
        <taxon>Magnoliopsida</taxon>
        <taxon>eudicotyledons</taxon>
        <taxon>Gunneridae</taxon>
        <taxon>Pentapetalae</taxon>
        <taxon>rosids</taxon>
        <taxon>malvids</taxon>
        <taxon>Malvales</taxon>
        <taxon>Dipterocarpaceae</taxon>
        <taxon>Rubroshorea</taxon>
    </lineage>
</organism>
<gene>
    <name evidence="2" type="ORF">SLEP1_g51766</name>
</gene>
<accession>A0AAV5M7J7</accession>
<dbReference type="AlphaFoldDB" id="A0AAV5M7J7"/>
<evidence type="ECO:0000256" key="1">
    <source>
        <dbReference type="SAM" id="MobiDB-lite"/>
    </source>
</evidence>
<dbReference type="EMBL" id="BPVZ01000183">
    <property type="protein sequence ID" value="GKV44602.1"/>
    <property type="molecule type" value="Genomic_DNA"/>
</dbReference>
<evidence type="ECO:0000313" key="2">
    <source>
        <dbReference type="EMBL" id="GKV44602.1"/>
    </source>
</evidence>
<reference evidence="2 3" key="1">
    <citation type="journal article" date="2021" name="Commun. Biol.">
        <title>The genome of Shorea leprosula (Dipterocarpaceae) highlights the ecological relevance of drought in aseasonal tropical rainforests.</title>
        <authorList>
            <person name="Ng K.K.S."/>
            <person name="Kobayashi M.J."/>
            <person name="Fawcett J.A."/>
            <person name="Hatakeyama M."/>
            <person name="Paape T."/>
            <person name="Ng C.H."/>
            <person name="Ang C.C."/>
            <person name="Tnah L.H."/>
            <person name="Lee C.T."/>
            <person name="Nishiyama T."/>
            <person name="Sese J."/>
            <person name="O'Brien M.J."/>
            <person name="Copetti D."/>
            <person name="Mohd Noor M.I."/>
            <person name="Ong R.C."/>
            <person name="Putra M."/>
            <person name="Sireger I.Z."/>
            <person name="Indrioko S."/>
            <person name="Kosugi Y."/>
            <person name="Izuno A."/>
            <person name="Isagi Y."/>
            <person name="Lee S.L."/>
            <person name="Shimizu K.K."/>
        </authorList>
    </citation>
    <scope>NUCLEOTIDE SEQUENCE [LARGE SCALE GENOMIC DNA]</scope>
    <source>
        <strain evidence="2">214</strain>
    </source>
</reference>
<evidence type="ECO:0000313" key="3">
    <source>
        <dbReference type="Proteomes" id="UP001054252"/>
    </source>
</evidence>
<protein>
    <submittedName>
        <fullName evidence="2">Uncharacterized protein</fullName>
    </submittedName>
</protein>
<feature type="region of interest" description="Disordered" evidence="1">
    <location>
        <begin position="28"/>
        <end position="49"/>
    </location>
</feature>
<comment type="caution">
    <text evidence="2">The sequence shown here is derived from an EMBL/GenBank/DDBJ whole genome shotgun (WGS) entry which is preliminary data.</text>
</comment>
<sequence>MVLVVNINRRVFSSEAVSTPSKEAIISTQSSLSDVPPVTPPPEAAPQASGRKSWGFLKYGPFAALTGISGYAGYAT</sequence>